<dbReference type="GO" id="GO:0003700">
    <property type="term" value="F:DNA-binding transcription factor activity"/>
    <property type="evidence" value="ECO:0007669"/>
    <property type="project" value="InterPro"/>
</dbReference>
<dbReference type="InterPro" id="IPR035472">
    <property type="entry name" value="RpiR-like_SIS"/>
</dbReference>
<dbReference type="PANTHER" id="PTHR30514">
    <property type="entry name" value="GLUCOKINASE"/>
    <property type="match status" value="1"/>
</dbReference>
<dbReference type="InterPro" id="IPR000281">
    <property type="entry name" value="HTH_RpiR"/>
</dbReference>
<gene>
    <name evidence="6" type="ORF">EDC65_5310</name>
</gene>
<dbReference type="InterPro" id="IPR001347">
    <property type="entry name" value="SIS_dom"/>
</dbReference>
<evidence type="ECO:0000256" key="3">
    <source>
        <dbReference type="ARBA" id="ARBA00023163"/>
    </source>
</evidence>
<dbReference type="InterPro" id="IPR047640">
    <property type="entry name" value="RpiR-like"/>
</dbReference>
<dbReference type="Gene3D" id="3.40.50.10490">
    <property type="entry name" value="Glucose-6-phosphate isomerase like protein, domain 1"/>
    <property type="match status" value="1"/>
</dbReference>
<evidence type="ECO:0000259" key="4">
    <source>
        <dbReference type="PROSITE" id="PS51071"/>
    </source>
</evidence>
<protein>
    <submittedName>
        <fullName evidence="6">RpiR family transcriptional regulator</fullName>
    </submittedName>
</protein>
<reference evidence="6 7" key="1">
    <citation type="submission" date="2018-11" db="EMBL/GenBank/DDBJ databases">
        <title>Genomic Encyclopedia of Type Strains, Phase IV (KMG-IV): sequencing the most valuable type-strain genomes for metagenomic binning, comparative biology and taxonomic classification.</title>
        <authorList>
            <person name="Goeker M."/>
        </authorList>
    </citation>
    <scope>NUCLEOTIDE SEQUENCE [LARGE SCALE GENOMIC DNA]</scope>
    <source>
        <strain evidence="6 7">DSM 5900</strain>
    </source>
</reference>
<dbReference type="Proteomes" id="UP000278222">
    <property type="component" value="Unassembled WGS sequence"/>
</dbReference>
<dbReference type="GO" id="GO:0003677">
    <property type="term" value="F:DNA binding"/>
    <property type="evidence" value="ECO:0007669"/>
    <property type="project" value="UniProtKB-KW"/>
</dbReference>
<feature type="domain" description="HTH rpiR-type" evidence="4">
    <location>
        <begin position="8"/>
        <end position="84"/>
    </location>
</feature>
<dbReference type="EMBL" id="RJKX01000018">
    <property type="protein sequence ID" value="ROP81452.1"/>
    <property type="molecule type" value="Genomic_DNA"/>
</dbReference>
<feature type="domain" description="SIS" evidence="5">
    <location>
        <begin position="130"/>
        <end position="267"/>
    </location>
</feature>
<keyword evidence="2" id="KW-0238">DNA-binding</keyword>
<dbReference type="Pfam" id="PF01418">
    <property type="entry name" value="HTH_6"/>
    <property type="match status" value="1"/>
</dbReference>
<sequence length="290" mass="30836">MEGHSDRSDVMERIRQASASLGAGARAVAELILSHPEEVALLPAAQVAARLGLSESTVVRFAAAIGYDGYPALRRALQDQMRRHLAPAQRLTRYAEDPTRQTPAAQSFADDLDDVAATERGLAAADLAQAVTLISGARRAFVVGLRSSFVIAYTLYHHLQQTLGTVTLIDPARGEALDRLSPLGRGDVLVAIGFPRYTRLTVRAARFAAGEGASVIAITDGPLSPLARHADVLLAARSSNNNFANSNVGALALANALIAEITVRHRRRAVPALARMEQILGVGEVLADQE</sequence>
<dbReference type="PANTHER" id="PTHR30514:SF18">
    <property type="entry name" value="RPIR-FAMILY TRANSCRIPTIONAL REGULATOR"/>
    <property type="match status" value="1"/>
</dbReference>
<evidence type="ECO:0000256" key="2">
    <source>
        <dbReference type="ARBA" id="ARBA00023125"/>
    </source>
</evidence>
<dbReference type="Gene3D" id="1.10.10.10">
    <property type="entry name" value="Winged helix-like DNA-binding domain superfamily/Winged helix DNA-binding domain"/>
    <property type="match status" value="1"/>
</dbReference>
<dbReference type="GO" id="GO:0097367">
    <property type="term" value="F:carbohydrate derivative binding"/>
    <property type="evidence" value="ECO:0007669"/>
    <property type="project" value="InterPro"/>
</dbReference>
<evidence type="ECO:0000259" key="5">
    <source>
        <dbReference type="PROSITE" id="PS51464"/>
    </source>
</evidence>
<dbReference type="SUPFAM" id="SSF53697">
    <property type="entry name" value="SIS domain"/>
    <property type="match status" value="1"/>
</dbReference>
<name>A0A3N1KQ52_9PROT</name>
<evidence type="ECO:0000313" key="6">
    <source>
        <dbReference type="EMBL" id="ROP81452.1"/>
    </source>
</evidence>
<dbReference type="GO" id="GO:1901135">
    <property type="term" value="P:carbohydrate derivative metabolic process"/>
    <property type="evidence" value="ECO:0007669"/>
    <property type="project" value="InterPro"/>
</dbReference>
<dbReference type="AlphaFoldDB" id="A0A3N1KQ52"/>
<evidence type="ECO:0000256" key="1">
    <source>
        <dbReference type="ARBA" id="ARBA00023015"/>
    </source>
</evidence>
<keyword evidence="3" id="KW-0804">Transcription</keyword>
<dbReference type="PROSITE" id="PS51464">
    <property type="entry name" value="SIS"/>
    <property type="match status" value="1"/>
</dbReference>
<proteinExistence type="predicted"/>
<accession>A0A3N1KQ52</accession>
<comment type="caution">
    <text evidence="6">The sequence shown here is derived from an EMBL/GenBank/DDBJ whole genome shotgun (WGS) entry which is preliminary data.</text>
</comment>
<dbReference type="SUPFAM" id="SSF46689">
    <property type="entry name" value="Homeodomain-like"/>
    <property type="match status" value="1"/>
</dbReference>
<dbReference type="InterPro" id="IPR036388">
    <property type="entry name" value="WH-like_DNA-bd_sf"/>
</dbReference>
<evidence type="ECO:0000313" key="7">
    <source>
        <dbReference type="Proteomes" id="UP000278222"/>
    </source>
</evidence>
<organism evidence="6 7">
    <name type="scientific">Stella humosa</name>
    <dbReference type="NCBI Taxonomy" id="94"/>
    <lineage>
        <taxon>Bacteria</taxon>
        <taxon>Pseudomonadati</taxon>
        <taxon>Pseudomonadota</taxon>
        <taxon>Alphaproteobacteria</taxon>
        <taxon>Rhodospirillales</taxon>
        <taxon>Stellaceae</taxon>
        <taxon>Stella</taxon>
    </lineage>
</organism>
<keyword evidence="7" id="KW-1185">Reference proteome</keyword>
<dbReference type="RefSeq" id="WP_170216737.1">
    <property type="nucleotide sequence ID" value="NZ_AP019700.1"/>
</dbReference>
<keyword evidence="1" id="KW-0805">Transcription regulation</keyword>
<dbReference type="Pfam" id="PF01380">
    <property type="entry name" value="SIS"/>
    <property type="match status" value="1"/>
</dbReference>
<dbReference type="InterPro" id="IPR046348">
    <property type="entry name" value="SIS_dom_sf"/>
</dbReference>
<dbReference type="PROSITE" id="PS51071">
    <property type="entry name" value="HTH_RPIR"/>
    <property type="match status" value="1"/>
</dbReference>
<dbReference type="CDD" id="cd05013">
    <property type="entry name" value="SIS_RpiR"/>
    <property type="match status" value="1"/>
</dbReference>
<dbReference type="InterPro" id="IPR009057">
    <property type="entry name" value="Homeodomain-like_sf"/>
</dbReference>